<gene>
    <name evidence="1" type="ORF">OIT47_011160</name>
</gene>
<dbReference type="EMBL" id="JAOZFC020000004">
    <property type="protein sequence ID" value="MDF9300820.1"/>
    <property type="molecule type" value="Genomic_DNA"/>
</dbReference>
<evidence type="ECO:0000313" key="1">
    <source>
        <dbReference type="EMBL" id="MDF9300820.1"/>
    </source>
</evidence>
<comment type="caution">
    <text evidence="1">The sequence shown here is derived from an EMBL/GenBank/DDBJ whole genome shotgun (WGS) entry which is preliminary data.</text>
</comment>
<proteinExistence type="predicted"/>
<reference evidence="1" key="1">
    <citation type="submission" date="2023-03" db="EMBL/GenBank/DDBJ databases">
        <title>Comparative genomics of Weissella fermenti BK2, and weissella type species.</title>
        <authorList>
            <person name="Lee J.K."/>
            <person name="Baek J.H."/>
            <person name="Kim J.M."/>
            <person name="Choi D.G."/>
            <person name="Jeon C.O."/>
        </authorList>
    </citation>
    <scope>NUCLEOTIDE SEQUENCE</scope>
    <source>
        <strain evidence="1">BK2</strain>
    </source>
</reference>
<keyword evidence="2" id="KW-1185">Reference proteome</keyword>
<evidence type="ECO:0000313" key="2">
    <source>
        <dbReference type="Proteomes" id="UP001146336"/>
    </source>
</evidence>
<accession>A0ABT6D5M7</accession>
<dbReference type="Proteomes" id="UP001146336">
    <property type="component" value="Unassembled WGS sequence"/>
</dbReference>
<sequence>MNQFLVRVAIFDQDNFDEALDNRVTVISQEHHSWNYEDVLFKTDLSDVELSEYLDHLYNEDDVQLDWGFVPEDEELDQNISL</sequence>
<organism evidence="1 2">
    <name type="scientific">Weissella fermenti</name>
    <dbReference type="NCBI Taxonomy" id="2987699"/>
    <lineage>
        <taxon>Bacteria</taxon>
        <taxon>Bacillati</taxon>
        <taxon>Bacillota</taxon>
        <taxon>Bacilli</taxon>
        <taxon>Lactobacillales</taxon>
        <taxon>Lactobacillaceae</taxon>
        <taxon>Weissella</taxon>
    </lineage>
</organism>
<dbReference type="RefSeq" id="WP_199404763.1">
    <property type="nucleotide sequence ID" value="NZ_JAOZFC020000004.1"/>
</dbReference>
<protein>
    <submittedName>
        <fullName evidence="1">Uncharacterized protein</fullName>
    </submittedName>
</protein>
<name>A0ABT6D5M7_9LACO</name>